<evidence type="ECO:0000313" key="1">
    <source>
        <dbReference type="EMBL" id="SPD72586.1"/>
    </source>
</evidence>
<name>A0A445MSZ9_9BACT</name>
<gene>
    <name evidence="1" type="ORF">PITCH_A140066</name>
</gene>
<evidence type="ECO:0008006" key="2">
    <source>
        <dbReference type="Google" id="ProtNLM"/>
    </source>
</evidence>
<reference evidence="1" key="1">
    <citation type="submission" date="2018-01" db="EMBL/GenBank/DDBJ databases">
        <authorList>
            <person name="Regsiter A."/>
            <person name="William W."/>
        </authorList>
    </citation>
    <scope>NUCLEOTIDE SEQUENCE</scope>
    <source>
        <strain evidence="1">TRIP AH-1</strain>
    </source>
</reference>
<dbReference type="EMBL" id="OJIN01000046">
    <property type="protein sequence ID" value="SPD72586.1"/>
    <property type="molecule type" value="Genomic_DNA"/>
</dbReference>
<accession>A0A445MSZ9</accession>
<organism evidence="1">
    <name type="scientific">uncultured Desulfobacterium sp</name>
    <dbReference type="NCBI Taxonomy" id="201089"/>
    <lineage>
        <taxon>Bacteria</taxon>
        <taxon>Pseudomonadati</taxon>
        <taxon>Thermodesulfobacteriota</taxon>
        <taxon>Desulfobacteria</taxon>
        <taxon>Desulfobacterales</taxon>
        <taxon>Desulfobacteriaceae</taxon>
        <taxon>Desulfobacterium</taxon>
        <taxon>environmental samples</taxon>
    </lineage>
</organism>
<sequence>MVELKKILILFEDGKIRKESIAYGIELGRRMDCSLCVLMLMEGTEKGNSSIWESVLNGAIKTIDDEGIGAECGIRYGDKTSEFLKFLAVGPYPSAIVWGSNAGVITERGRKPGHWFTRVAENVGCPVVSPTIKKK</sequence>
<dbReference type="AlphaFoldDB" id="A0A445MSZ9"/>
<protein>
    <recommendedName>
        <fullName evidence="2">UspA domain-containing protein</fullName>
    </recommendedName>
</protein>
<proteinExistence type="predicted"/>